<dbReference type="RefSeq" id="WP_003477415.1">
    <property type="nucleotide sequence ID" value="NZ_JAENQO010000001.1"/>
</dbReference>
<dbReference type="GO" id="GO:0043138">
    <property type="term" value="F:3'-5' DNA helicase activity"/>
    <property type="evidence" value="ECO:0007669"/>
    <property type="project" value="UniProtKB-EC"/>
</dbReference>
<dbReference type="CDD" id="cd17932">
    <property type="entry name" value="DEXQc_UvrD"/>
    <property type="match status" value="1"/>
</dbReference>
<reference evidence="11" key="1">
    <citation type="submission" date="2020-12" db="EMBL/GenBank/DDBJ databases">
        <title>Comparative genomics of Clostridium perfringens reveals patterns of host-associated phylogenetic clades and virulence factors.</title>
        <authorList>
            <person name="Smith A.H."/>
            <person name="Geier R."/>
        </authorList>
    </citation>
    <scope>NUCLEOTIDE SEQUENCE</scope>
    <source>
        <strain evidence="11">CHD30677R</strain>
    </source>
</reference>
<dbReference type="InterPro" id="IPR027417">
    <property type="entry name" value="P-loop_NTPase"/>
</dbReference>
<keyword evidence="3 9" id="KW-0347">Helicase</keyword>
<evidence type="ECO:0000256" key="2">
    <source>
        <dbReference type="ARBA" id="ARBA00022801"/>
    </source>
</evidence>
<dbReference type="Gene3D" id="1.10.486.10">
    <property type="entry name" value="PCRA, domain 4"/>
    <property type="match status" value="1"/>
</dbReference>
<evidence type="ECO:0000313" key="12">
    <source>
        <dbReference type="Proteomes" id="UP000668068"/>
    </source>
</evidence>
<dbReference type="PANTHER" id="PTHR11070">
    <property type="entry name" value="UVRD / RECB / PCRA DNA HELICASE FAMILY MEMBER"/>
    <property type="match status" value="1"/>
</dbReference>
<dbReference type="SUPFAM" id="SSF52540">
    <property type="entry name" value="P-loop containing nucleoside triphosphate hydrolases"/>
    <property type="match status" value="1"/>
</dbReference>
<dbReference type="GO" id="GO:0003677">
    <property type="term" value="F:DNA binding"/>
    <property type="evidence" value="ECO:0007669"/>
    <property type="project" value="InterPro"/>
</dbReference>
<evidence type="ECO:0000259" key="10">
    <source>
        <dbReference type="PROSITE" id="PS51198"/>
    </source>
</evidence>
<evidence type="ECO:0000313" key="11">
    <source>
        <dbReference type="EMBL" id="MBO3357578.1"/>
    </source>
</evidence>
<dbReference type="Pfam" id="PF00580">
    <property type="entry name" value="UvrD-helicase"/>
    <property type="match status" value="1"/>
</dbReference>
<dbReference type="Pfam" id="PF13361">
    <property type="entry name" value="UvrD_C"/>
    <property type="match status" value="1"/>
</dbReference>
<accession>A0AAW4ISQ4</accession>
<protein>
    <recommendedName>
        <fullName evidence="7">DNA 3'-5' helicase</fullName>
        <ecNumber evidence="7">5.6.2.4</ecNumber>
    </recommendedName>
</protein>
<dbReference type="EC" id="5.6.2.4" evidence="7"/>
<comment type="catalytic activity">
    <reaction evidence="6">
        <text>Couples ATP hydrolysis with the unwinding of duplex DNA by translocating in the 3'-5' direction.</text>
        <dbReference type="EC" id="5.6.2.4"/>
    </reaction>
</comment>
<evidence type="ECO:0000256" key="8">
    <source>
        <dbReference type="ARBA" id="ARBA00048988"/>
    </source>
</evidence>
<gene>
    <name evidence="11" type="ORF">JJB47_02135</name>
</gene>
<evidence type="ECO:0000256" key="5">
    <source>
        <dbReference type="ARBA" id="ARBA00023235"/>
    </source>
</evidence>
<proteinExistence type="predicted"/>
<dbReference type="InterPro" id="IPR014016">
    <property type="entry name" value="UvrD-like_ATP-bd"/>
</dbReference>
<comment type="catalytic activity">
    <reaction evidence="8">
        <text>ATP + H2O = ADP + phosphate + H(+)</text>
        <dbReference type="Rhea" id="RHEA:13065"/>
        <dbReference type="ChEBI" id="CHEBI:15377"/>
        <dbReference type="ChEBI" id="CHEBI:15378"/>
        <dbReference type="ChEBI" id="CHEBI:30616"/>
        <dbReference type="ChEBI" id="CHEBI:43474"/>
        <dbReference type="ChEBI" id="CHEBI:456216"/>
        <dbReference type="EC" id="5.6.2.4"/>
    </reaction>
</comment>
<evidence type="ECO:0000256" key="4">
    <source>
        <dbReference type="ARBA" id="ARBA00022840"/>
    </source>
</evidence>
<feature type="domain" description="UvrD-like helicase ATP-binding" evidence="10">
    <location>
        <begin position="102"/>
        <end position="416"/>
    </location>
</feature>
<dbReference type="GO" id="GO:0005829">
    <property type="term" value="C:cytosol"/>
    <property type="evidence" value="ECO:0007669"/>
    <property type="project" value="TreeGrafter"/>
</dbReference>
<dbReference type="AlphaFoldDB" id="A0AAW4ISQ4"/>
<evidence type="ECO:0000256" key="3">
    <source>
        <dbReference type="ARBA" id="ARBA00022806"/>
    </source>
</evidence>
<keyword evidence="2 9" id="KW-0378">Hydrolase</keyword>
<organism evidence="11 12">
    <name type="scientific">Clostridium perfringens</name>
    <dbReference type="NCBI Taxonomy" id="1502"/>
    <lineage>
        <taxon>Bacteria</taxon>
        <taxon>Bacillati</taxon>
        <taxon>Bacillota</taxon>
        <taxon>Clostridia</taxon>
        <taxon>Eubacteriales</taxon>
        <taxon>Clostridiaceae</taxon>
        <taxon>Clostridium</taxon>
    </lineage>
</organism>
<comment type="caution">
    <text evidence="11">The sequence shown here is derived from an EMBL/GenBank/DDBJ whole genome shotgun (WGS) entry which is preliminary data.</text>
</comment>
<evidence type="ECO:0000256" key="1">
    <source>
        <dbReference type="ARBA" id="ARBA00022741"/>
    </source>
</evidence>
<dbReference type="GO" id="GO:0016787">
    <property type="term" value="F:hydrolase activity"/>
    <property type="evidence" value="ECO:0007669"/>
    <property type="project" value="UniProtKB-UniRule"/>
</dbReference>
<dbReference type="PANTHER" id="PTHR11070:SF67">
    <property type="entry name" value="DNA 3'-5' HELICASE"/>
    <property type="match status" value="1"/>
</dbReference>
<dbReference type="InterPro" id="IPR014017">
    <property type="entry name" value="DNA_helicase_UvrD-like_C"/>
</dbReference>
<keyword evidence="4 9" id="KW-0067">ATP-binding</keyword>
<feature type="binding site" evidence="9">
    <location>
        <begin position="123"/>
        <end position="130"/>
    </location>
    <ligand>
        <name>ATP</name>
        <dbReference type="ChEBI" id="CHEBI:30616"/>
    </ligand>
</feature>
<dbReference type="GO" id="GO:0000725">
    <property type="term" value="P:recombinational repair"/>
    <property type="evidence" value="ECO:0007669"/>
    <property type="project" value="TreeGrafter"/>
</dbReference>
<keyword evidence="1 9" id="KW-0547">Nucleotide-binding</keyword>
<dbReference type="InterPro" id="IPR000212">
    <property type="entry name" value="DNA_helicase_UvrD/REP"/>
</dbReference>
<evidence type="ECO:0000256" key="9">
    <source>
        <dbReference type="PROSITE-ProRule" id="PRU00560"/>
    </source>
</evidence>
<dbReference type="Proteomes" id="UP000668068">
    <property type="component" value="Unassembled WGS sequence"/>
</dbReference>
<dbReference type="Gene3D" id="3.40.50.300">
    <property type="entry name" value="P-loop containing nucleotide triphosphate hydrolases"/>
    <property type="match status" value="2"/>
</dbReference>
<dbReference type="EMBL" id="JAENQP010000001">
    <property type="protein sequence ID" value="MBO3357578.1"/>
    <property type="molecule type" value="Genomic_DNA"/>
</dbReference>
<dbReference type="GO" id="GO:0005524">
    <property type="term" value="F:ATP binding"/>
    <property type="evidence" value="ECO:0007669"/>
    <property type="project" value="UniProtKB-UniRule"/>
</dbReference>
<keyword evidence="5" id="KW-0413">Isomerase</keyword>
<name>A0AAW4ISQ4_CLOPF</name>
<sequence length="807" mass="95414">MLNPKYSIGVYYDELVEEDIEKVYSYLSRGIVVHLFLRGILKEELELNEYDLNTFKLPKDNNLLFVYEEETSLSSENIIIFVDNNILNKEAYKNITENRECEFNKDQYEIITAPVDDNIIVTSGAGTGKTTTMINRLIYLRSVMSDFTFDQAVLITFTNKASIEMKERLLEVLDKYFRVTNDIKYLDYMEEAAKGSISTIHKFAKKILNKSGRHIGINKDINVRSFKYKRQEAVNNALNKIYKEESELFSLIKYYPIYEVERVILKMWEILDNYSIDLLSNKVRVDFNFEEDKFTELISKTLKYAQEILDYDKENELEISDLMKKLAYEDIFKGIDSTYKVIMIDEFQDSDNTQIEFISELEKKTGARILVVGDEKQSIYRFRGAEYTAFDKLKKLLSNSKREVKEYEMTRNYRTNYNILNEINRIFIEVDKKLECFNYKEKDYIYSNKDKDNPKEITCFNVSDNLKRKEFFDDLLENKKEDESIAVLFRSNSDIKEFKEFCDRNNILCMVDSTGGFYRHEAVRDFYIMIKSIIDERNSRTMYSFINTPYILEDIDKNIILNGNSKDKNEFLYYILEKNNWNYFRESSNFKNPIILIDEIIEKLKPVKNYYVKVLLEAKKNQHNYVNIAKMKALEYKLNLEHLVFILKKEFSENITSIEQIEQFLKVKISTDNLVDVRKPKDYENDYIQCSTVHKAKGLEYDYVVLDKLTNRFLSNSRKVNLILKPDGDKLLIGYKIRLGEDEFKNKIYSDNLKYEKKEIKGEEARLLYVALTRCKKGIYLNMSGELAATESLNTWKSLIGGTINYV</sequence>
<evidence type="ECO:0000256" key="7">
    <source>
        <dbReference type="ARBA" id="ARBA00034808"/>
    </source>
</evidence>
<evidence type="ECO:0000256" key="6">
    <source>
        <dbReference type="ARBA" id="ARBA00034617"/>
    </source>
</evidence>
<dbReference type="PROSITE" id="PS51198">
    <property type="entry name" value="UVRD_HELICASE_ATP_BIND"/>
    <property type="match status" value="1"/>
</dbReference>